<keyword evidence="7" id="KW-1185">Reference proteome</keyword>
<evidence type="ECO:0000256" key="1">
    <source>
        <dbReference type="ARBA" id="ARBA00004141"/>
    </source>
</evidence>
<dbReference type="GO" id="GO:0042147">
    <property type="term" value="P:retrograde transport, endosome to Golgi"/>
    <property type="evidence" value="ECO:0007669"/>
    <property type="project" value="EnsemblFungi"/>
</dbReference>
<gene>
    <name evidence="6" type="ORF">WICANDRAFT_61148</name>
</gene>
<evidence type="ECO:0000256" key="3">
    <source>
        <dbReference type="ARBA" id="ARBA00022989"/>
    </source>
</evidence>
<dbReference type="PANTHER" id="PTHR14856:SF9">
    <property type="entry name" value="PQ-LOOP REPEAT-CONTAINING PROTEIN 1"/>
    <property type="match status" value="1"/>
</dbReference>
<dbReference type="InterPro" id="IPR006603">
    <property type="entry name" value="PQ-loop_rpt"/>
</dbReference>
<organism evidence="6 7">
    <name type="scientific">Wickerhamomyces anomalus (strain ATCC 58044 / CBS 1984 / NCYC 433 / NRRL Y-366-8)</name>
    <name type="common">Yeast</name>
    <name type="synonym">Hansenula anomala</name>
    <dbReference type="NCBI Taxonomy" id="683960"/>
    <lineage>
        <taxon>Eukaryota</taxon>
        <taxon>Fungi</taxon>
        <taxon>Dikarya</taxon>
        <taxon>Ascomycota</taxon>
        <taxon>Saccharomycotina</taxon>
        <taxon>Saccharomycetes</taxon>
        <taxon>Phaffomycetales</taxon>
        <taxon>Wickerhamomycetaceae</taxon>
        <taxon>Wickerhamomyces</taxon>
    </lineage>
</organism>
<dbReference type="InterPro" id="IPR052241">
    <property type="entry name" value="SLC66/Scramblase_ANY1"/>
</dbReference>
<feature type="transmembrane region" description="Helical" evidence="5">
    <location>
        <begin position="24"/>
        <end position="46"/>
    </location>
</feature>
<dbReference type="GO" id="GO:0032588">
    <property type="term" value="C:trans-Golgi network membrane"/>
    <property type="evidence" value="ECO:0007669"/>
    <property type="project" value="EnsemblFungi"/>
</dbReference>
<dbReference type="RefSeq" id="XP_019039787.1">
    <property type="nucleotide sequence ID" value="XM_019183117.1"/>
</dbReference>
<dbReference type="GO" id="GO:0005769">
    <property type="term" value="C:early endosome"/>
    <property type="evidence" value="ECO:0007669"/>
    <property type="project" value="EnsemblFungi"/>
</dbReference>
<evidence type="ECO:0000256" key="4">
    <source>
        <dbReference type="ARBA" id="ARBA00023136"/>
    </source>
</evidence>
<dbReference type="GeneID" id="30200363"/>
<evidence type="ECO:0000256" key="2">
    <source>
        <dbReference type="ARBA" id="ARBA00022692"/>
    </source>
</evidence>
<dbReference type="Gene3D" id="1.20.1280.290">
    <property type="match status" value="2"/>
</dbReference>
<evidence type="ECO:0000256" key="5">
    <source>
        <dbReference type="SAM" id="Phobius"/>
    </source>
</evidence>
<dbReference type="OrthoDB" id="292213at2759"/>
<keyword evidence="4 5" id="KW-0472">Membrane</keyword>
<protein>
    <recommendedName>
        <fullName evidence="8">PQ-loop repeat-containing protein 1</fullName>
    </recommendedName>
</protein>
<feature type="transmembrane region" description="Helical" evidence="5">
    <location>
        <begin position="82"/>
        <end position="101"/>
    </location>
</feature>
<dbReference type="PANTHER" id="PTHR14856">
    <property type="entry name" value="PQ-LOOP REPEAT-CONTAINING PROTEIN 1-LIKE PROTEIN"/>
    <property type="match status" value="1"/>
</dbReference>
<sequence length="311" mass="36461">MESTLSKVQQINQFYLPEWLTMELIASNVISFTPLFSYGTTILSIIKKESSTGFSIDICATMLIASILRISYYFIIPYEIALLRQSIVMIFIQLCLLRVGLKYRSKDYDVELLQEQNGSFIKDLKEISQMFAKNDSTTTNFTEILGNLLLACKEFGMLILIKFIKFFDSKYKRIGLFWQWNEELSYWKFLTRFTLIMSILTFCFIDYLKFGEALGTIGLFIESLLPLPQILLLNQLKTIQGFKLLLLLSWLGGDFTKISYLIFGAKNISGIFLFFALFQMSLDFYIAFQFIYYKYYYVQEPQHVELYELRV</sequence>
<feature type="transmembrane region" description="Helical" evidence="5">
    <location>
        <begin position="244"/>
        <end position="265"/>
    </location>
</feature>
<dbReference type="GO" id="GO:0005829">
    <property type="term" value="C:cytosol"/>
    <property type="evidence" value="ECO:0007669"/>
    <property type="project" value="GOC"/>
</dbReference>
<evidence type="ECO:0000313" key="6">
    <source>
        <dbReference type="EMBL" id="ODQ60580.1"/>
    </source>
</evidence>
<dbReference type="AlphaFoldDB" id="A0A1E3P5M2"/>
<evidence type="ECO:0008006" key="8">
    <source>
        <dbReference type="Google" id="ProtNLM"/>
    </source>
</evidence>
<accession>A0A1E3P5M2</accession>
<proteinExistence type="predicted"/>
<dbReference type="Proteomes" id="UP000094112">
    <property type="component" value="Unassembled WGS sequence"/>
</dbReference>
<reference evidence="6 7" key="1">
    <citation type="journal article" date="2016" name="Proc. Natl. Acad. Sci. U.S.A.">
        <title>Comparative genomics of biotechnologically important yeasts.</title>
        <authorList>
            <person name="Riley R."/>
            <person name="Haridas S."/>
            <person name="Wolfe K.H."/>
            <person name="Lopes M.R."/>
            <person name="Hittinger C.T."/>
            <person name="Goeker M."/>
            <person name="Salamov A.A."/>
            <person name="Wisecaver J.H."/>
            <person name="Long T.M."/>
            <person name="Calvey C.H."/>
            <person name="Aerts A.L."/>
            <person name="Barry K.W."/>
            <person name="Choi C."/>
            <person name="Clum A."/>
            <person name="Coughlan A.Y."/>
            <person name="Deshpande S."/>
            <person name="Douglass A.P."/>
            <person name="Hanson S.J."/>
            <person name="Klenk H.-P."/>
            <person name="LaButti K.M."/>
            <person name="Lapidus A."/>
            <person name="Lindquist E.A."/>
            <person name="Lipzen A.M."/>
            <person name="Meier-Kolthoff J.P."/>
            <person name="Ohm R.A."/>
            <person name="Otillar R.P."/>
            <person name="Pangilinan J.L."/>
            <person name="Peng Y."/>
            <person name="Rokas A."/>
            <person name="Rosa C.A."/>
            <person name="Scheuner C."/>
            <person name="Sibirny A.A."/>
            <person name="Slot J.C."/>
            <person name="Stielow J.B."/>
            <person name="Sun H."/>
            <person name="Kurtzman C.P."/>
            <person name="Blackwell M."/>
            <person name="Grigoriev I.V."/>
            <person name="Jeffries T.W."/>
        </authorList>
    </citation>
    <scope>NUCLEOTIDE SEQUENCE [LARGE SCALE GENOMIC DNA]</scope>
    <source>
        <strain evidence="7">ATCC 58044 / CBS 1984 / NCYC 433 / NRRL Y-366-8</strain>
    </source>
</reference>
<name>A0A1E3P5M2_WICAA</name>
<keyword evidence="2 5" id="KW-0812">Transmembrane</keyword>
<dbReference type="GO" id="GO:0036258">
    <property type="term" value="P:multivesicular body assembly"/>
    <property type="evidence" value="ECO:0007669"/>
    <property type="project" value="EnsemblFungi"/>
</dbReference>
<dbReference type="EMBL" id="KV454209">
    <property type="protein sequence ID" value="ODQ60580.1"/>
    <property type="molecule type" value="Genomic_DNA"/>
</dbReference>
<dbReference type="STRING" id="683960.A0A1E3P5M2"/>
<dbReference type="GO" id="GO:0017128">
    <property type="term" value="F:phospholipid scramblase activity"/>
    <property type="evidence" value="ECO:0007669"/>
    <property type="project" value="EnsemblFungi"/>
</dbReference>
<comment type="subcellular location">
    <subcellularLocation>
        <location evidence="1">Membrane</location>
        <topology evidence="1">Multi-pass membrane protein</topology>
    </subcellularLocation>
</comment>
<keyword evidence="3 5" id="KW-1133">Transmembrane helix</keyword>
<feature type="transmembrane region" description="Helical" evidence="5">
    <location>
        <begin position="58"/>
        <end position="76"/>
    </location>
</feature>
<dbReference type="Pfam" id="PF04193">
    <property type="entry name" value="PQ-loop"/>
    <property type="match status" value="1"/>
</dbReference>
<dbReference type="GO" id="GO:0010008">
    <property type="term" value="C:endosome membrane"/>
    <property type="evidence" value="ECO:0007669"/>
    <property type="project" value="EnsemblFungi"/>
</dbReference>
<evidence type="ECO:0000313" key="7">
    <source>
        <dbReference type="Proteomes" id="UP000094112"/>
    </source>
</evidence>
<feature type="transmembrane region" description="Helical" evidence="5">
    <location>
        <begin position="271"/>
        <end position="293"/>
    </location>
</feature>